<feature type="chain" id="PRO_5041167322" evidence="1">
    <location>
        <begin position="19"/>
        <end position="716"/>
    </location>
</feature>
<dbReference type="AlphaFoldDB" id="A0A2U1B4E6"/>
<evidence type="ECO:0000313" key="2">
    <source>
        <dbReference type="EMBL" id="PVY43555.1"/>
    </source>
</evidence>
<evidence type="ECO:0000313" key="3">
    <source>
        <dbReference type="Proteomes" id="UP000245959"/>
    </source>
</evidence>
<feature type="signal peptide" evidence="1">
    <location>
        <begin position="1"/>
        <end position="18"/>
    </location>
</feature>
<name>A0A2U1B4E6_9BACT</name>
<dbReference type="RefSeq" id="WP_116883458.1">
    <property type="nucleotide sequence ID" value="NZ_CABMMC010000138.1"/>
</dbReference>
<accession>A0A2U1B4E6</accession>
<comment type="caution">
    <text evidence="2">The sequence shown here is derived from an EMBL/GenBank/DDBJ whole genome shotgun (WGS) entry which is preliminary data.</text>
</comment>
<gene>
    <name evidence="2" type="ORF">C8D82_10882</name>
</gene>
<dbReference type="Proteomes" id="UP000245959">
    <property type="component" value="Unassembled WGS sequence"/>
</dbReference>
<keyword evidence="1" id="KW-0732">Signal</keyword>
<organism evidence="2 3">
    <name type="scientific">Victivallis vadensis</name>
    <dbReference type="NCBI Taxonomy" id="172901"/>
    <lineage>
        <taxon>Bacteria</taxon>
        <taxon>Pseudomonadati</taxon>
        <taxon>Lentisphaerota</taxon>
        <taxon>Lentisphaeria</taxon>
        <taxon>Victivallales</taxon>
        <taxon>Victivallaceae</taxon>
        <taxon>Victivallis</taxon>
    </lineage>
</organism>
<sequence length="716" mass="78015">MKLWLTVCCCVLMAAAYAEMRIYRLSEFGPVGTAGEAKAAIRKAAAALKTGGILVVDDAVAAAFMPESVPQGRLGEPGVFIIDLRRGKLRMVPPSLGFRIPQNPNGYSAFMLDRTIDQGAMNVHGLNSILRISDQVVKGTTSYFQYVGRTEKTGDPETVKVHVPTVKGLYAGLELIAQMGKESVAYSEKRFSSQLTARVEEIGLDGATDHWIILRKTDPAGAWGEVVSLFNKSSANSILISEVNHADQENFGTISIDKHAYGQGDNFGVGITYMYMGNVMSTRADECGNAYTANIWHRLNSFIGKVEQYDAKTGILQYDAAASNAGTLGTSRPLINLNPKKWITSGKIAVEANYSEGGAIDPKGYVRGVNTGWTPEIVGRFLAVDEPEEYAGNPPKGFWKGALKGRKVRRWWYIRKYEKVNGEDRLWVERVCYTVSDNATPTLINERNYRRELAYIIAPGAMVADVSRGLPDIRKHEFKGDSVKPGVSRLLVLAPGKDGAATFAPGDPVEQAVGADPSHPNGYRVRHREAMPSGSGNSYSFYSVNNGAYPVRAALRVDGWHDRMQVAHHSKYFHIIDVGTSCDYGIRFRDAVKKAALYMEKPGHRIAWKTASGNVALSAVPGALSLNGGGLAKVKSIAATEKAGANLRGIDVKIPAGVKSFEVKFPQAEPDGLYSLTVQPNWLCRWAVTAKTAQGFTVAFDEAANSNSTIDWQMIR</sequence>
<dbReference type="OrthoDB" id="10017671at2"/>
<protein>
    <submittedName>
        <fullName evidence="2">Uncharacterized protein</fullName>
    </submittedName>
</protein>
<proteinExistence type="predicted"/>
<reference evidence="2 3" key="1">
    <citation type="submission" date="2018-04" db="EMBL/GenBank/DDBJ databases">
        <title>Genomic Encyclopedia of Type Strains, Phase IV (KMG-IV): sequencing the most valuable type-strain genomes for metagenomic binning, comparative biology and taxonomic classification.</title>
        <authorList>
            <person name="Goeker M."/>
        </authorList>
    </citation>
    <scope>NUCLEOTIDE SEQUENCE [LARGE SCALE GENOMIC DNA]</scope>
    <source>
        <strain evidence="2 3">DSM 14823</strain>
    </source>
</reference>
<keyword evidence="3" id="KW-1185">Reference proteome</keyword>
<evidence type="ECO:0000256" key="1">
    <source>
        <dbReference type="SAM" id="SignalP"/>
    </source>
</evidence>
<dbReference type="EMBL" id="QEKH01000008">
    <property type="protein sequence ID" value="PVY43555.1"/>
    <property type="molecule type" value="Genomic_DNA"/>
</dbReference>
<dbReference type="GeneID" id="78294764"/>